<comment type="subcellular location">
    <subcellularLocation>
        <location evidence="1">Membrane</location>
    </subcellularLocation>
</comment>
<reference evidence="6" key="1">
    <citation type="submission" date="2020-05" db="EMBL/GenBank/DDBJ databases">
        <authorList>
            <person name="Chiriac C."/>
            <person name="Salcher M."/>
            <person name="Ghai R."/>
            <person name="Kavagutti S V."/>
        </authorList>
    </citation>
    <scope>NUCLEOTIDE SEQUENCE</scope>
</reference>
<dbReference type="InterPro" id="IPR002994">
    <property type="entry name" value="Surf1/Shy1"/>
</dbReference>
<protein>
    <submittedName>
        <fullName evidence="6">Unannotated protein</fullName>
    </submittedName>
</protein>
<evidence type="ECO:0000256" key="5">
    <source>
        <dbReference type="SAM" id="Phobius"/>
    </source>
</evidence>
<evidence type="ECO:0000313" key="6">
    <source>
        <dbReference type="EMBL" id="CAB4693473.1"/>
    </source>
</evidence>
<dbReference type="AlphaFoldDB" id="A0A6J6P9U6"/>
<proteinExistence type="predicted"/>
<dbReference type="CDD" id="cd06662">
    <property type="entry name" value="SURF1"/>
    <property type="match status" value="1"/>
</dbReference>
<dbReference type="EMBL" id="CAEZXM010000146">
    <property type="protein sequence ID" value="CAB4693473.1"/>
    <property type="molecule type" value="Genomic_DNA"/>
</dbReference>
<dbReference type="PROSITE" id="PS50895">
    <property type="entry name" value="SURF1"/>
    <property type="match status" value="1"/>
</dbReference>
<dbReference type="InterPro" id="IPR045214">
    <property type="entry name" value="Surf1/Surf4"/>
</dbReference>
<keyword evidence="4 5" id="KW-0472">Membrane</keyword>
<dbReference type="PANTHER" id="PTHR23427:SF2">
    <property type="entry name" value="SURFEIT LOCUS PROTEIN 1"/>
    <property type="match status" value="1"/>
</dbReference>
<feature type="transmembrane region" description="Helical" evidence="5">
    <location>
        <begin position="12"/>
        <end position="32"/>
    </location>
</feature>
<evidence type="ECO:0000256" key="4">
    <source>
        <dbReference type="ARBA" id="ARBA00023136"/>
    </source>
</evidence>
<evidence type="ECO:0000256" key="3">
    <source>
        <dbReference type="ARBA" id="ARBA00022989"/>
    </source>
</evidence>
<name>A0A6J6P9U6_9ZZZZ</name>
<keyword evidence="3 5" id="KW-1133">Transmembrane helix</keyword>
<gene>
    <name evidence="6" type="ORF">UFOPK2366_00886</name>
</gene>
<organism evidence="6">
    <name type="scientific">freshwater metagenome</name>
    <dbReference type="NCBI Taxonomy" id="449393"/>
    <lineage>
        <taxon>unclassified sequences</taxon>
        <taxon>metagenomes</taxon>
        <taxon>ecological metagenomes</taxon>
    </lineage>
</organism>
<evidence type="ECO:0000256" key="1">
    <source>
        <dbReference type="ARBA" id="ARBA00004370"/>
    </source>
</evidence>
<feature type="transmembrane region" description="Helical" evidence="5">
    <location>
        <begin position="213"/>
        <end position="232"/>
    </location>
</feature>
<accession>A0A6J6P9U6</accession>
<keyword evidence="2 5" id="KW-0812">Transmembrane</keyword>
<sequence>MYRFLLRPKWLLLHVVVLCSVVGMLFLARWQWDKHIARDAFVETVKGRLAAEPKELAPLLDAATPAADIEWYVVTASGSYLTTGELRQLNRTQNGFNGINILTPFQINNGPIIIVNRGFVPDGIQVPAAPTGTIVVGGTARTSQVRKTGELTDDQSASNNEVRRVDLVFIAEHIDQTIAPIYVDLIATKPASPSPPVPVPPPNLGSGPPHVSYTGQWLFFSLCAIAGWVFAVRRSAKTARQALTQTITDEPQTLPSA</sequence>
<dbReference type="GO" id="GO:0016020">
    <property type="term" value="C:membrane"/>
    <property type="evidence" value="ECO:0007669"/>
    <property type="project" value="UniProtKB-SubCell"/>
</dbReference>
<evidence type="ECO:0000256" key="2">
    <source>
        <dbReference type="ARBA" id="ARBA00022692"/>
    </source>
</evidence>
<dbReference type="Pfam" id="PF02104">
    <property type="entry name" value="SURF1"/>
    <property type="match status" value="1"/>
</dbReference>
<dbReference type="PANTHER" id="PTHR23427">
    <property type="entry name" value="SURFEIT LOCUS PROTEIN"/>
    <property type="match status" value="1"/>
</dbReference>